<name>A0ABZ2KYE0_9BACT</name>
<dbReference type="RefSeq" id="WP_394831617.1">
    <property type="nucleotide sequence ID" value="NZ_CP089929.1"/>
</dbReference>
<proteinExistence type="predicted"/>
<feature type="compositionally biased region" description="Basic residues" evidence="1">
    <location>
        <begin position="298"/>
        <end position="309"/>
    </location>
</feature>
<sequence length="309" mass="34784">MSEYQCHEFIALDRPLTAQQMKDLRAISTRAEITSTRFKNEYHWGDLKAKPEKLVERYFDAYMYFANWGTHRLMLRIPAKGLEPNGLRAYFTGNAARARRAGAHLILDLHSEDEEPDYYYEEDSVSLAAIAPIRAELLRGDTRPAYLAWLLAVQMGDVDDDAMEPPVRDGLSNLTAAQSALVEFLRVDADLLAAAATATAEGDDETAFRAWVMGLDPRAKDEWLARAVDDPELALGAALHREFRKQKPKRRPGRRVGDLCAKAKEIRSNREQAEALAKQKKKDAAAKARTKQLDTRAKGKNRRGTGSKR</sequence>
<evidence type="ECO:0000313" key="3">
    <source>
        <dbReference type="Proteomes" id="UP001374803"/>
    </source>
</evidence>
<accession>A0ABZ2KYE0</accession>
<organism evidence="2 3">
    <name type="scientific">Pendulispora rubella</name>
    <dbReference type="NCBI Taxonomy" id="2741070"/>
    <lineage>
        <taxon>Bacteria</taxon>
        <taxon>Pseudomonadati</taxon>
        <taxon>Myxococcota</taxon>
        <taxon>Myxococcia</taxon>
        <taxon>Myxococcales</taxon>
        <taxon>Sorangiineae</taxon>
        <taxon>Pendulisporaceae</taxon>
        <taxon>Pendulispora</taxon>
    </lineage>
</organism>
<evidence type="ECO:0000313" key="2">
    <source>
        <dbReference type="EMBL" id="WXB01995.1"/>
    </source>
</evidence>
<keyword evidence="3" id="KW-1185">Reference proteome</keyword>
<protein>
    <submittedName>
        <fullName evidence="2">Uncharacterized protein</fullName>
    </submittedName>
</protein>
<dbReference type="Proteomes" id="UP001374803">
    <property type="component" value="Chromosome"/>
</dbReference>
<feature type="compositionally biased region" description="Basic and acidic residues" evidence="1">
    <location>
        <begin position="282"/>
        <end position="297"/>
    </location>
</feature>
<feature type="compositionally biased region" description="Basic residues" evidence="1">
    <location>
        <begin position="244"/>
        <end position="254"/>
    </location>
</feature>
<feature type="region of interest" description="Disordered" evidence="1">
    <location>
        <begin position="270"/>
        <end position="309"/>
    </location>
</feature>
<gene>
    <name evidence="2" type="ORF">LVJ94_34400</name>
</gene>
<reference evidence="2" key="1">
    <citation type="submission" date="2021-12" db="EMBL/GenBank/DDBJ databases">
        <title>Discovery of the Pendulisporaceae a myxobacterial family with distinct sporulation behavior and unique specialized metabolism.</title>
        <authorList>
            <person name="Garcia R."/>
            <person name="Popoff A."/>
            <person name="Bader C.D."/>
            <person name="Loehr J."/>
            <person name="Walesch S."/>
            <person name="Walt C."/>
            <person name="Boldt J."/>
            <person name="Bunk B."/>
            <person name="Haeckl F.J.F.P.J."/>
            <person name="Gunesch A.P."/>
            <person name="Birkelbach J."/>
            <person name="Nuebel U."/>
            <person name="Pietschmann T."/>
            <person name="Bach T."/>
            <person name="Mueller R."/>
        </authorList>
    </citation>
    <scope>NUCLEOTIDE SEQUENCE</scope>
    <source>
        <strain evidence="2">MSr11367</strain>
    </source>
</reference>
<feature type="region of interest" description="Disordered" evidence="1">
    <location>
        <begin position="244"/>
        <end position="263"/>
    </location>
</feature>
<dbReference type="EMBL" id="CP089983">
    <property type="protein sequence ID" value="WXB01995.1"/>
    <property type="molecule type" value="Genomic_DNA"/>
</dbReference>
<evidence type="ECO:0000256" key="1">
    <source>
        <dbReference type="SAM" id="MobiDB-lite"/>
    </source>
</evidence>